<reference evidence="4 6" key="2">
    <citation type="submission" date="2018-08" db="EMBL/GenBank/DDBJ databases">
        <title>Genomic Encyclopedia of Archaeal and Bacterial Type Strains, Phase II (KMG-II): from individual species to whole genera.</title>
        <authorList>
            <person name="Goeker M."/>
        </authorList>
    </citation>
    <scope>NUCLEOTIDE SEQUENCE [LARGE SCALE GENOMIC DNA]</scope>
    <source>
        <strain evidence="4 6">DSM 2261</strain>
    </source>
</reference>
<dbReference type="Proteomes" id="UP000256345">
    <property type="component" value="Unassembled WGS sequence"/>
</dbReference>
<evidence type="ECO:0000259" key="2">
    <source>
        <dbReference type="Pfam" id="PF13472"/>
    </source>
</evidence>
<dbReference type="InterPro" id="IPR013830">
    <property type="entry name" value="SGNH_hydro"/>
</dbReference>
<protein>
    <submittedName>
        <fullName evidence="4">Lysophospholipase L1-like esterase</fullName>
    </submittedName>
    <submittedName>
        <fullName evidence="3">Secreted protein</fullName>
    </submittedName>
</protein>
<name>A0AAC8QH59_9BACT</name>
<dbReference type="PANTHER" id="PTHR43784:SF2">
    <property type="entry name" value="GDSL-LIKE LIPASE_ACYLHYDROLASE, PUTATIVE (AFU_ORTHOLOGUE AFUA_2G00820)-RELATED"/>
    <property type="match status" value="1"/>
</dbReference>
<keyword evidence="1" id="KW-0732">Signal</keyword>
<dbReference type="Proteomes" id="UP000035579">
    <property type="component" value="Chromosome"/>
</dbReference>
<accession>A0AAC8QH59</accession>
<feature type="chain" id="PRO_5042240671" evidence="1">
    <location>
        <begin position="27"/>
        <end position="419"/>
    </location>
</feature>
<dbReference type="KEGG" id="age:AA314_09017"/>
<dbReference type="InterPro" id="IPR036514">
    <property type="entry name" value="SGNH_hydro_sf"/>
</dbReference>
<evidence type="ECO:0000313" key="4">
    <source>
        <dbReference type="EMBL" id="REG26790.1"/>
    </source>
</evidence>
<dbReference type="EMBL" id="QUMU01000011">
    <property type="protein sequence ID" value="REG26790.1"/>
    <property type="molecule type" value="Genomic_DNA"/>
</dbReference>
<evidence type="ECO:0000313" key="6">
    <source>
        <dbReference type="Proteomes" id="UP000256345"/>
    </source>
</evidence>
<gene>
    <name evidence="3" type="ORF">AA314_09017</name>
    <name evidence="4" type="ORF">ATI61_111341</name>
</gene>
<dbReference type="InterPro" id="IPR053140">
    <property type="entry name" value="GDSL_Rv0518-like"/>
</dbReference>
<dbReference type="SUPFAM" id="SSF52266">
    <property type="entry name" value="SGNH hydrolase"/>
    <property type="match status" value="1"/>
</dbReference>
<dbReference type="EMBL" id="CP011509">
    <property type="protein sequence ID" value="AKJ07391.1"/>
    <property type="molecule type" value="Genomic_DNA"/>
</dbReference>
<dbReference type="RefSeq" id="WP_053067204.1">
    <property type="nucleotide sequence ID" value="NZ_CP011509.1"/>
</dbReference>
<dbReference type="Gene3D" id="3.40.50.1110">
    <property type="entry name" value="SGNH hydrolase"/>
    <property type="match status" value="1"/>
</dbReference>
<organism evidence="3 5">
    <name type="scientific">Archangium gephyra</name>
    <dbReference type="NCBI Taxonomy" id="48"/>
    <lineage>
        <taxon>Bacteria</taxon>
        <taxon>Pseudomonadati</taxon>
        <taxon>Myxococcota</taxon>
        <taxon>Myxococcia</taxon>
        <taxon>Myxococcales</taxon>
        <taxon>Cystobacterineae</taxon>
        <taxon>Archangiaceae</taxon>
        <taxon>Archangium</taxon>
    </lineage>
</organism>
<proteinExistence type="predicted"/>
<evidence type="ECO:0000313" key="3">
    <source>
        <dbReference type="EMBL" id="AKJ07391.1"/>
    </source>
</evidence>
<dbReference type="GO" id="GO:0016788">
    <property type="term" value="F:hydrolase activity, acting on ester bonds"/>
    <property type="evidence" value="ECO:0007669"/>
    <property type="project" value="UniProtKB-ARBA"/>
</dbReference>
<feature type="domain" description="SGNH hydrolase-type esterase" evidence="2">
    <location>
        <begin position="231"/>
        <end position="399"/>
    </location>
</feature>
<sequence length="419" mass="44416">MRSRRRVALRVGLGALLMLRCGPVGHEEETFFPPEDSAPASSSEALPAGGLEVAPVRDGRDPGQPRPVAPLFQPGFHLALRWSHAVGGLTTFRLRVPVNRAGQRVRLAFRSGDGPLALRRVTVALAGSEGALESAPVPVTFSGAPGLSVATRTRVVSDPVSLPLQFGDELAVSFEVEGTLAASAIELLPGSAMRPGAWATVQGPLGGTPWAVPVGLATVEVEGPPARAFVALGDSITEGYIDGHDDLRDTWAFQAGAQLGVPIVNAGVSGQGFYDGLRLLDGEALILSGITDCIVLLGTNDLSGAPDSKLLANLVQLTERLKPFCRTWTGTLLPKEYANNGKYEQVKSSRLVMNAWIREHRQPDIIDFEAVTRAPDNVHHFLDGLDVDGIHPSAAGHRVMADEVVRVLRANGVQPPRAP</sequence>
<evidence type="ECO:0000313" key="5">
    <source>
        <dbReference type="Proteomes" id="UP000035579"/>
    </source>
</evidence>
<dbReference type="PANTHER" id="PTHR43784">
    <property type="entry name" value="GDSL-LIKE LIPASE/ACYLHYDROLASE, PUTATIVE (AFU_ORTHOLOGUE AFUA_2G00820)-RELATED"/>
    <property type="match status" value="1"/>
</dbReference>
<dbReference type="AlphaFoldDB" id="A0AAC8QH59"/>
<reference evidence="3 5" key="1">
    <citation type="submission" date="2015-05" db="EMBL/GenBank/DDBJ databases">
        <title>Genome assembly of Archangium gephyra DSM 2261.</title>
        <authorList>
            <person name="Sharma G."/>
            <person name="Subramanian S."/>
        </authorList>
    </citation>
    <scope>NUCLEOTIDE SEQUENCE [LARGE SCALE GENOMIC DNA]</scope>
    <source>
        <strain evidence="3 5">DSM 2261</strain>
    </source>
</reference>
<feature type="signal peptide" evidence="1">
    <location>
        <begin position="1"/>
        <end position="26"/>
    </location>
</feature>
<keyword evidence="6" id="KW-1185">Reference proteome</keyword>
<dbReference type="Pfam" id="PF13472">
    <property type="entry name" value="Lipase_GDSL_2"/>
    <property type="match status" value="1"/>
</dbReference>
<evidence type="ECO:0000256" key="1">
    <source>
        <dbReference type="SAM" id="SignalP"/>
    </source>
</evidence>